<accession>A0AAN6P4E9</accession>
<comment type="caution">
    <text evidence="2">The sequence shown here is derived from an EMBL/GenBank/DDBJ whole genome shotgun (WGS) entry which is preliminary data.</text>
</comment>
<dbReference type="PANTHER" id="PTHR24148">
    <property type="entry name" value="ANKYRIN REPEAT DOMAIN-CONTAINING PROTEIN 39 HOMOLOG-RELATED"/>
    <property type="match status" value="1"/>
</dbReference>
<gene>
    <name evidence="2" type="ORF">C8A01DRAFT_41990</name>
</gene>
<organism evidence="2 3">
    <name type="scientific">Parachaetomium inaequale</name>
    <dbReference type="NCBI Taxonomy" id="2588326"/>
    <lineage>
        <taxon>Eukaryota</taxon>
        <taxon>Fungi</taxon>
        <taxon>Dikarya</taxon>
        <taxon>Ascomycota</taxon>
        <taxon>Pezizomycotina</taxon>
        <taxon>Sordariomycetes</taxon>
        <taxon>Sordariomycetidae</taxon>
        <taxon>Sordariales</taxon>
        <taxon>Chaetomiaceae</taxon>
        <taxon>Parachaetomium</taxon>
    </lineage>
</organism>
<dbReference type="InterPro" id="IPR052895">
    <property type="entry name" value="HetReg/Transcr_Mod"/>
</dbReference>
<evidence type="ECO:0000313" key="2">
    <source>
        <dbReference type="EMBL" id="KAK4031563.1"/>
    </source>
</evidence>
<dbReference type="EMBL" id="MU854762">
    <property type="protein sequence ID" value="KAK4031563.1"/>
    <property type="molecule type" value="Genomic_DNA"/>
</dbReference>
<name>A0AAN6P4E9_9PEZI</name>
<protein>
    <submittedName>
        <fullName evidence="2">Heterokaryon incompatibility protein</fullName>
    </submittedName>
</protein>
<dbReference type="PANTHER" id="PTHR24148:SF64">
    <property type="entry name" value="HETEROKARYON INCOMPATIBILITY DOMAIN-CONTAINING PROTEIN"/>
    <property type="match status" value="1"/>
</dbReference>
<evidence type="ECO:0000313" key="3">
    <source>
        <dbReference type="Proteomes" id="UP001303115"/>
    </source>
</evidence>
<keyword evidence="3" id="KW-1185">Reference proteome</keyword>
<dbReference type="InterPro" id="IPR010730">
    <property type="entry name" value="HET"/>
</dbReference>
<reference evidence="3" key="1">
    <citation type="journal article" date="2023" name="Mol. Phylogenet. Evol.">
        <title>Genome-scale phylogeny and comparative genomics of the fungal order Sordariales.</title>
        <authorList>
            <person name="Hensen N."/>
            <person name="Bonometti L."/>
            <person name="Westerberg I."/>
            <person name="Brannstrom I.O."/>
            <person name="Guillou S."/>
            <person name="Cros-Aarteil S."/>
            <person name="Calhoun S."/>
            <person name="Haridas S."/>
            <person name="Kuo A."/>
            <person name="Mondo S."/>
            <person name="Pangilinan J."/>
            <person name="Riley R."/>
            <person name="LaButti K."/>
            <person name="Andreopoulos B."/>
            <person name="Lipzen A."/>
            <person name="Chen C."/>
            <person name="Yan M."/>
            <person name="Daum C."/>
            <person name="Ng V."/>
            <person name="Clum A."/>
            <person name="Steindorff A."/>
            <person name="Ohm R.A."/>
            <person name="Martin F."/>
            <person name="Silar P."/>
            <person name="Natvig D.O."/>
            <person name="Lalanne C."/>
            <person name="Gautier V."/>
            <person name="Ament-Velasquez S.L."/>
            <person name="Kruys A."/>
            <person name="Hutchinson M.I."/>
            <person name="Powell A.J."/>
            <person name="Barry K."/>
            <person name="Miller A.N."/>
            <person name="Grigoriev I.V."/>
            <person name="Debuchy R."/>
            <person name="Gladieux P."/>
            <person name="Hiltunen Thoren M."/>
            <person name="Johannesson H."/>
        </authorList>
    </citation>
    <scope>NUCLEOTIDE SEQUENCE [LARGE SCALE GENOMIC DNA]</scope>
    <source>
        <strain evidence="3">CBS 284.82</strain>
    </source>
</reference>
<feature type="domain" description="Heterokaryon incompatibility" evidence="1">
    <location>
        <begin position="2"/>
        <end position="112"/>
    </location>
</feature>
<dbReference type="AlphaFoldDB" id="A0AAN6P4E9"/>
<dbReference type="Proteomes" id="UP001303115">
    <property type="component" value="Unassembled WGS sequence"/>
</dbReference>
<dbReference type="Pfam" id="PF06985">
    <property type="entry name" value="HET"/>
    <property type="match status" value="1"/>
</dbReference>
<evidence type="ECO:0000259" key="1">
    <source>
        <dbReference type="Pfam" id="PF06985"/>
    </source>
</evidence>
<sequence length="569" mass="62656">MSINQKDSADIAAQVSVMGEIYSGAERVSVLLPESDKEAFDVLADLLSMATTLLSRKGQFDRTQAVEQWPANGPGSFTDTGMIAKRFFTVMDDFQTKLREYQYWMRAWTFQEWATAHDIEVGLDIPGEERRPVLQKVKSTIVYVAIMITDYKLRQGQYARMDIGLTRGLAKPKLDQIKRLFPFENAFASPNEIPDAEIRFQTLMPNAGTSALLGLRSNPGQPRTAEEQFSARLRLMLDSFTGMHRRKATFEADMVCCWASMCNIAYHYSKDDSLPVALAKVTRALRQRGVKLYNFTSNGQPEQDIDLAFFAYSAAHEQVNAINMAPFPDAPIFSGRADTVKHFVTSLAACHKRHANIPHAASGDVPVQAVAGAVVALATSLSDLPSLLKAFSSATSGGDGDGMMFTSLMPLLVAALARLSAQMIETSAFILAAVPVRRGDRREYLRLWAVCPSWVVVEEGDLYVAREGLNGTLVLVKESTRRSIVAYLTVTDTRCGTFLAPVSEHGRLEILLRAPIRSDILSSGDQADRRLSATLELVDPSVVASDRCGRELLWQSFGDMAASTSVIQS</sequence>
<proteinExistence type="predicted"/>